<feature type="domain" description="N-acetyltransferase" evidence="1">
    <location>
        <begin position="7"/>
        <end position="161"/>
    </location>
</feature>
<comment type="caution">
    <text evidence="2">The sequence shown here is derived from an EMBL/GenBank/DDBJ whole genome shotgun (WGS) entry which is preliminary data.</text>
</comment>
<gene>
    <name evidence="2" type="primary">mshD_2</name>
    <name evidence="2" type="ORF">RS83_01109</name>
</gene>
<name>A0A0F0LBC8_9MICO</name>
<keyword evidence="2" id="KW-0808">Transferase</keyword>
<proteinExistence type="predicted"/>
<evidence type="ECO:0000313" key="2">
    <source>
        <dbReference type="EMBL" id="KJL29969.1"/>
    </source>
</evidence>
<dbReference type="EMBL" id="JYIW01000021">
    <property type="protein sequence ID" value="KJL29969.1"/>
    <property type="molecule type" value="Genomic_DNA"/>
</dbReference>
<dbReference type="Proteomes" id="UP000033640">
    <property type="component" value="Unassembled WGS sequence"/>
</dbReference>
<dbReference type="PROSITE" id="PS51186">
    <property type="entry name" value="GNAT"/>
    <property type="match status" value="1"/>
</dbReference>
<dbReference type="CDD" id="cd04301">
    <property type="entry name" value="NAT_SF"/>
    <property type="match status" value="1"/>
</dbReference>
<keyword evidence="2" id="KW-0012">Acyltransferase</keyword>
<evidence type="ECO:0000259" key="1">
    <source>
        <dbReference type="PROSITE" id="PS51186"/>
    </source>
</evidence>
<sequence length="161" mass="17567">MTDPHAPVVRTARFPEDTDAVASLVRDYLLQTEAEKAERGLADADASLDQRYAREIADPATAFADKRTLLATLDGTPCGVLIVGAADAEGDEIKRFWTSPASRGRGVGGALLRHAIDESARPLRLSVWAWREQAIGMYLALGFTPVESWDARPELVCMRLT</sequence>
<evidence type="ECO:0000313" key="3">
    <source>
        <dbReference type="Proteomes" id="UP000033640"/>
    </source>
</evidence>
<reference evidence="2 3" key="1">
    <citation type="submission" date="2015-02" db="EMBL/GenBank/DDBJ databases">
        <title>Draft genome sequences of ten Microbacterium spp. with emphasis on heavy metal contaminated environments.</title>
        <authorList>
            <person name="Corretto E."/>
        </authorList>
    </citation>
    <scope>NUCLEOTIDE SEQUENCE [LARGE SCALE GENOMIC DNA]</scope>
    <source>
        <strain evidence="2 3">BEL4b</strain>
    </source>
</reference>
<dbReference type="InterPro" id="IPR016181">
    <property type="entry name" value="Acyl_CoA_acyltransferase"/>
</dbReference>
<dbReference type="PATRIC" id="fig|82380.11.peg.1141"/>
<dbReference type="OrthoDB" id="2935121at2"/>
<organism evidence="2 3">
    <name type="scientific">Microbacterium oxydans</name>
    <dbReference type="NCBI Taxonomy" id="82380"/>
    <lineage>
        <taxon>Bacteria</taxon>
        <taxon>Bacillati</taxon>
        <taxon>Actinomycetota</taxon>
        <taxon>Actinomycetes</taxon>
        <taxon>Micrococcales</taxon>
        <taxon>Microbacteriaceae</taxon>
        <taxon>Microbacterium</taxon>
    </lineage>
</organism>
<protein>
    <submittedName>
        <fullName evidence="2">Mycothiol acetyltransferase</fullName>
        <ecNumber evidence="2">2.3.1.189</ecNumber>
    </submittedName>
</protein>
<dbReference type="GO" id="GO:0035447">
    <property type="term" value="F:mycothiol synthase activity"/>
    <property type="evidence" value="ECO:0007669"/>
    <property type="project" value="UniProtKB-EC"/>
</dbReference>
<dbReference type="Gene3D" id="3.40.630.30">
    <property type="match status" value="1"/>
</dbReference>
<dbReference type="SUPFAM" id="SSF55729">
    <property type="entry name" value="Acyl-CoA N-acyltransferases (Nat)"/>
    <property type="match status" value="1"/>
</dbReference>
<accession>A0A0F0LBC8</accession>
<dbReference type="RefSeq" id="WP_052678890.1">
    <property type="nucleotide sequence ID" value="NZ_JYIW01000021.1"/>
</dbReference>
<dbReference type="AlphaFoldDB" id="A0A0F0LBC8"/>
<dbReference type="EC" id="2.3.1.189" evidence="2"/>
<dbReference type="Pfam" id="PF00583">
    <property type="entry name" value="Acetyltransf_1"/>
    <property type="match status" value="1"/>
</dbReference>
<dbReference type="InterPro" id="IPR000182">
    <property type="entry name" value="GNAT_dom"/>
</dbReference>